<dbReference type="InterPro" id="IPR027417">
    <property type="entry name" value="P-loop_NTPase"/>
</dbReference>
<dbReference type="PANTHER" id="PTHR24220">
    <property type="entry name" value="IMPORT ATP-BINDING PROTEIN"/>
    <property type="match status" value="1"/>
</dbReference>
<dbReference type="InterPro" id="IPR003593">
    <property type="entry name" value="AAA+_ATPase"/>
</dbReference>
<name>A0ABT2ZS03_9RHOB</name>
<dbReference type="SMART" id="SM00382">
    <property type="entry name" value="AAA"/>
    <property type="match status" value="1"/>
</dbReference>
<proteinExistence type="predicted"/>
<sequence length="238" mass="25641">MVSAILPLVLEDVELRRQGKRILGPVSLTLEGEGITVVMGPNGAGKTSLLRAMHGLERINRGRAVWQGGAEDVRARQAFVFQTPVLMRRSVLDCIAYPLILDGVARRDARARGEAAAEEVGLHVTLSAPVSVLSGGERQKMALARALIRAPEVLFLDEPCANLDLHSTAEIERVLTAARDRGTRIVMSTHNVGQARRLADDILFLFDGRLIETGSGDAFFAGPGTPEARAHINGDLLP</sequence>
<evidence type="ECO:0000256" key="1">
    <source>
        <dbReference type="ARBA" id="ARBA00022741"/>
    </source>
</evidence>
<dbReference type="InterPro" id="IPR003439">
    <property type="entry name" value="ABC_transporter-like_ATP-bd"/>
</dbReference>
<protein>
    <submittedName>
        <fullName evidence="4">ATP-binding cassette domain-containing protein</fullName>
    </submittedName>
</protein>
<dbReference type="InterPro" id="IPR017871">
    <property type="entry name" value="ABC_transporter-like_CS"/>
</dbReference>
<dbReference type="EMBL" id="JAOWKZ010000004">
    <property type="protein sequence ID" value="MCV2873939.1"/>
    <property type="molecule type" value="Genomic_DNA"/>
</dbReference>
<dbReference type="PROSITE" id="PS50893">
    <property type="entry name" value="ABC_TRANSPORTER_2"/>
    <property type="match status" value="1"/>
</dbReference>
<feature type="domain" description="ABC transporter" evidence="3">
    <location>
        <begin position="8"/>
        <end position="232"/>
    </location>
</feature>
<evidence type="ECO:0000313" key="5">
    <source>
        <dbReference type="Proteomes" id="UP001652564"/>
    </source>
</evidence>
<organism evidence="4 5">
    <name type="scientific">Albidovulum litorale</name>
    <dbReference type="NCBI Taxonomy" id="2984134"/>
    <lineage>
        <taxon>Bacteria</taxon>
        <taxon>Pseudomonadati</taxon>
        <taxon>Pseudomonadota</taxon>
        <taxon>Alphaproteobacteria</taxon>
        <taxon>Rhodobacterales</taxon>
        <taxon>Paracoccaceae</taxon>
        <taxon>Albidovulum</taxon>
    </lineage>
</organism>
<comment type="caution">
    <text evidence="4">The sequence shown here is derived from an EMBL/GenBank/DDBJ whole genome shotgun (WGS) entry which is preliminary data.</text>
</comment>
<evidence type="ECO:0000313" key="4">
    <source>
        <dbReference type="EMBL" id="MCV2873939.1"/>
    </source>
</evidence>
<keyword evidence="1" id="KW-0547">Nucleotide-binding</keyword>
<dbReference type="InterPro" id="IPR015854">
    <property type="entry name" value="ABC_transpr_LolD-like"/>
</dbReference>
<dbReference type="Pfam" id="PF00005">
    <property type="entry name" value="ABC_tran"/>
    <property type="match status" value="1"/>
</dbReference>
<evidence type="ECO:0000259" key="3">
    <source>
        <dbReference type="PROSITE" id="PS50893"/>
    </source>
</evidence>
<evidence type="ECO:0000256" key="2">
    <source>
        <dbReference type="ARBA" id="ARBA00022840"/>
    </source>
</evidence>
<reference evidence="4 5" key="1">
    <citation type="submission" date="2022-10" db="EMBL/GenBank/DDBJ databases">
        <title>Defluviimonas sp. nov., isolated from ocean surface sediments.</title>
        <authorList>
            <person name="He W."/>
            <person name="Wang L."/>
            <person name="Zhang D.-F."/>
        </authorList>
    </citation>
    <scope>NUCLEOTIDE SEQUENCE [LARGE SCALE GENOMIC DNA]</scope>
    <source>
        <strain evidence="4 5">WL0050</strain>
    </source>
</reference>
<keyword evidence="5" id="KW-1185">Reference proteome</keyword>
<accession>A0ABT2ZS03</accession>
<dbReference type="GO" id="GO:0005524">
    <property type="term" value="F:ATP binding"/>
    <property type="evidence" value="ECO:0007669"/>
    <property type="project" value="UniProtKB-KW"/>
</dbReference>
<dbReference type="PROSITE" id="PS00211">
    <property type="entry name" value="ABC_TRANSPORTER_1"/>
    <property type="match status" value="1"/>
</dbReference>
<dbReference type="Proteomes" id="UP001652564">
    <property type="component" value="Unassembled WGS sequence"/>
</dbReference>
<gene>
    <name evidence="4" type="ORF">OEZ71_16705</name>
</gene>
<dbReference type="Gene3D" id="3.40.50.300">
    <property type="entry name" value="P-loop containing nucleotide triphosphate hydrolases"/>
    <property type="match status" value="1"/>
</dbReference>
<keyword evidence="2 4" id="KW-0067">ATP-binding</keyword>
<dbReference type="SUPFAM" id="SSF52540">
    <property type="entry name" value="P-loop containing nucleoside triphosphate hydrolases"/>
    <property type="match status" value="1"/>
</dbReference>
<dbReference type="RefSeq" id="WP_263741193.1">
    <property type="nucleotide sequence ID" value="NZ_JAOWKZ010000004.1"/>
</dbReference>